<dbReference type="EMBL" id="FXTP01000008">
    <property type="protein sequence ID" value="SMO71176.1"/>
    <property type="molecule type" value="Genomic_DNA"/>
</dbReference>
<dbReference type="AlphaFoldDB" id="A0A521DHQ8"/>
<protein>
    <submittedName>
        <fullName evidence="5">Fructokinase</fullName>
    </submittedName>
</protein>
<feature type="domain" description="Carbohydrate kinase PfkB" evidence="4">
    <location>
        <begin position="24"/>
        <end position="284"/>
    </location>
</feature>
<keyword evidence="3 5" id="KW-0418">Kinase</keyword>
<comment type="similarity">
    <text evidence="1">Belongs to the carbohydrate kinase PfkB family.</text>
</comment>
<dbReference type="InterPro" id="IPR050306">
    <property type="entry name" value="PfkB_Carbo_kinase"/>
</dbReference>
<organism evidence="5 6">
    <name type="scientific">Gracilimonas mengyeensis</name>
    <dbReference type="NCBI Taxonomy" id="1302730"/>
    <lineage>
        <taxon>Bacteria</taxon>
        <taxon>Pseudomonadati</taxon>
        <taxon>Balneolota</taxon>
        <taxon>Balneolia</taxon>
        <taxon>Balneolales</taxon>
        <taxon>Balneolaceae</taxon>
        <taxon>Gracilimonas</taxon>
    </lineage>
</organism>
<evidence type="ECO:0000259" key="4">
    <source>
        <dbReference type="Pfam" id="PF00294"/>
    </source>
</evidence>
<dbReference type="PANTHER" id="PTHR43085">
    <property type="entry name" value="HEXOKINASE FAMILY MEMBER"/>
    <property type="match status" value="1"/>
</dbReference>
<dbReference type="InterPro" id="IPR029056">
    <property type="entry name" value="Ribokinase-like"/>
</dbReference>
<dbReference type="InterPro" id="IPR011611">
    <property type="entry name" value="PfkB_dom"/>
</dbReference>
<accession>A0A521DHQ8</accession>
<proteinExistence type="inferred from homology"/>
<dbReference type="SUPFAM" id="SSF53613">
    <property type="entry name" value="Ribokinase-like"/>
    <property type="match status" value="1"/>
</dbReference>
<dbReference type="GO" id="GO:0016301">
    <property type="term" value="F:kinase activity"/>
    <property type="evidence" value="ECO:0007669"/>
    <property type="project" value="UniProtKB-KW"/>
</dbReference>
<gene>
    <name evidence="5" type="ORF">SAMN06265219_108178</name>
</gene>
<evidence type="ECO:0000313" key="5">
    <source>
        <dbReference type="EMBL" id="SMO71176.1"/>
    </source>
</evidence>
<evidence type="ECO:0000256" key="3">
    <source>
        <dbReference type="ARBA" id="ARBA00022777"/>
    </source>
</evidence>
<dbReference type="CDD" id="cd01167">
    <property type="entry name" value="bac_FRK"/>
    <property type="match status" value="1"/>
</dbReference>
<evidence type="ECO:0000256" key="1">
    <source>
        <dbReference type="ARBA" id="ARBA00010688"/>
    </source>
</evidence>
<keyword evidence="2" id="KW-0808">Transferase</keyword>
<keyword evidence="6" id="KW-1185">Reference proteome</keyword>
<dbReference type="Gene3D" id="3.40.1190.20">
    <property type="match status" value="1"/>
</dbReference>
<sequence>MNNDAHQIICFGEILWDRLPSGIHLGGAPLNVAVHAHQLGMQAEIISAVGDDELGEKALQAIRSKGVSTDFIAYSSLPTGTVDVDIDQEGNADYTIHMPAAWDDISWYQVLKEPIRQAEILVFGTLAFRNEITRNTLLKALQICEGKAVVDVNFRKPFYDELLLDEVLTRADIAKINEEELKQILIWKQKDFNHKQLLEFLTDLYELELILLSRGVEGSAIFYDRQYTEQDAFSIQVADTVGAGDAFLAGAIHAYLEGKPPPEILTFANAMGALVAGKEGATPSINPDQVRSLIENS</sequence>
<dbReference type="PROSITE" id="PS00584">
    <property type="entry name" value="PFKB_KINASES_2"/>
    <property type="match status" value="1"/>
</dbReference>
<dbReference type="Pfam" id="PF00294">
    <property type="entry name" value="PfkB"/>
    <property type="match status" value="1"/>
</dbReference>
<reference evidence="5 6" key="1">
    <citation type="submission" date="2017-05" db="EMBL/GenBank/DDBJ databases">
        <authorList>
            <person name="Varghese N."/>
            <person name="Submissions S."/>
        </authorList>
    </citation>
    <scope>NUCLEOTIDE SEQUENCE [LARGE SCALE GENOMIC DNA]</scope>
    <source>
        <strain evidence="5 6">DSM 21985</strain>
    </source>
</reference>
<dbReference type="InterPro" id="IPR002173">
    <property type="entry name" value="Carboh/pur_kinase_PfkB_CS"/>
</dbReference>
<name>A0A521DHQ8_9BACT</name>
<evidence type="ECO:0000313" key="6">
    <source>
        <dbReference type="Proteomes" id="UP000317557"/>
    </source>
</evidence>
<evidence type="ECO:0000256" key="2">
    <source>
        <dbReference type="ARBA" id="ARBA00022679"/>
    </source>
</evidence>
<dbReference type="RefSeq" id="WP_185957265.1">
    <property type="nucleotide sequence ID" value="NZ_FXTP01000008.1"/>
</dbReference>
<dbReference type="PANTHER" id="PTHR43085:SF57">
    <property type="entry name" value="CARBOHYDRATE KINASE PFKB DOMAIN-CONTAINING PROTEIN"/>
    <property type="match status" value="1"/>
</dbReference>
<dbReference type="Proteomes" id="UP000317557">
    <property type="component" value="Unassembled WGS sequence"/>
</dbReference>